<gene>
    <name evidence="1" type="ORF">QFC21_005261</name>
</gene>
<dbReference type="EMBL" id="JASBWT010000019">
    <property type="protein sequence ID" value="KAJ9096439.1"/>
    <property type="molecule type" value="Genomic_DNA"/>
</dbReference>
<protein>
    <submittedName>
        <fullName evidence="1">Uncharacterized protein</fullName>
    </submittedName>
</protein>
<name>A0ACC2VB92_9TREE</name>
<dbReference type="Proteomes" id="UP001227268">
    <property type="component" value="Unassembled WGS sequence"/>
</dbReference>
<proteinExistence type="predicted"/>
<organism evidence="1 2">
    <name type="scientific">Naganishia friedmannii</name>
    <dbReference type="NCBI Taxonomy" id="89922"/>
    <lineage>
        <taxon>Eukaryota</taxon>
        <taxon>Fungi</taxon>
        <taxon>Dikarya</taxon>
        <taxon>Basidiomycota</taxon>
        <taxon>Agaricomycotina</taxon>
        <taxon>Tremellomycetes</taxon>
        <taxon>Filobasidiales</taxon>
        <taxon>Filobasidiaceae</taxon>
        <taxon>Naganishia</taxon>
    </lineage>
</organism>
<comment type="caution">
    <text evidence="1">The sequence shown here is derived from an EMBL/GenBank/DDBJ whole genome shotgun (WGS) entry which is preliminary data.</text>
</comment>
<sequence>MSSCTNALLSPPLQQRLDSEFPVANEVPADTHRFSPSTIQPSTVFQFPGVTQESTSVVRGLMEENDRRFHIYQRISFQHNHLPHHLLTAYSLGATPKHLQAIFEDNVDDMAPIDRDAASSKSAGEAKRGLRIDSTNWDSEELLGKKRFAQAAVHSPDLVSPLFPPDWPNTVEAAPSSVSSNSAQPAAATIANTVKDAFSSLSISNAFPSFTTGSPRTGSPDRDRARNLIHPGLLELYAELCGNDKLHPGPYNPDLTIDKRLRDAVAGGRAGEMQKIADKWGVGEEELVEEEGGKGGIASGWARRVEELQVLGTLLAAATGRVGREPRVDFFLMHCLTSSIFLPSFMQYLQPGQRAVLLKSYLLVVFHTALSRGRPLIRPEVLSKYPVDPSPPSRAVKSGGNGSGSASEGNQEDVVGDPAAGGYGNPWLAVVDNCMYSKDSHVMKSIRSLLLYSMKYGHLPPGHLLGSHRRATGGGEESIPGISALGGDIFVRAAGMIMHVMGWARERKPGEKEGSWDMSALGWDEVWK</sequence>
<evidence type="ECO:0000313" key="1">
    <source>
        <dbReference type="EMBL" id="KAJ9096439.1"/>
    </source>
</evidence>
<evidence type="ECO:0000313" key="2">
    <source>
        <dbReference type="Proteomes" id="UP001227268"/>
    </source>
</evidence>
<accession>A0ACC2VB92</accession>
<keyword evidence="2" id="KW-1185">Reference proteome</keyword>
<reference evidence="1" key="1">
    <citation type="submission" date="2023-04" db="EMBL/GenBank/DDBJ databases">
        <title>Draft Genome sequencing of Naganishia species isolated from polar environments using Oxford Nanopore Technology.</title>
        <authorList>
            <person name="Leo P."/>
            <person name="Venkateswaran K."/>
        </authorList>
    </citation>
    <scope>NUCLEOTIDE SEQUENCE</scope>
    <source>
        <strain evidence="1">MNA-CCFEE 5423</strain>
    </source>
</reference>